<dbReference type="Pfam" id="PF01381">
    <property type="entry name" value="HTH_3"/>
    <property type="match status" value="1"/>
</dbReference>
<dbReference type="CDD" id="cd00093">
    <property type="entry name" value="HTH_XRE"/>
    <property type="match status" value="1"/>
</dbReference>
<dbReference type="EMBL" id="BMLW01000001">
    <property type="protein sequence ID" value="GGP07354.1"/>
    <property type="molecule type" value="Genomic_DNA"/>
</dbReference>
<dbReference type="RefSeq" id="WP_229720039.1">
    <property type="nucleotide sequence ID" value="NZ_BMLW01000001.1"/>
</dbReference>
<dbReference type="PANTHER" id="PTHR46558">
    <property type="entry name" value="TRACRIPTIONAL REGULATORY PROTEIN-RELATED-RELATED"/>
    <property type="match status" value="1"/>
</dbReference>
<dbReference type="Proteomes" id="UP000641206">
    <property type="component" value="Unassembled WGS sequence"/>
</dbReference>
<gene>
    <name evidence="3" type="ORF">GCM10011346_03010</name>
</gene>
<proteinExistence type="predicted"/>
<reference evidence="4" key="1">
    <citation type="journal article" date="2019" name="Int. J. Syst. Evol. Microbiol.">
        <title>The Global Catalogue of Microorganisms (GCM) 10K type strain sequencing project: providing services to taxonomists for standard genome sequencing and annotation.</title>
        <authorList>
            <consortium name="The Broad Institute Genomics Platform"/>
            <consortium name="The Broad Institute Genome Sequencing Center for Infectious Disease"/>
            <person name="Wu L."/>
            <person name="Ma J."/>
        </authorList>
    </citation>
    <scope>NUCLEOTIDE SEQUENCE [LARGE SCALE GENOMIC DNA]</scope>
    <source>
        <strain evidence="4">CGMCC 1.7693</strain>
    </source>
</reference>
<keyword evidence="1" id="KW-0238">DNA-binding</keyword>
<evidence type="ECO:0000313" key="3">
    <source>
        <dbReference type="EMBL" id="GGP07354.1"/>
    </source>
</evidence>
<dbReference type="InterPro" id="IPR001387">
    <property type="entry name" value="Cro/C1-type_HTH"/>
</dbReference>
<dbReference type="PANTHER" id="PTHR46558:SF11">
    <property type="entry name" value="HTH-TYPE TRANSCRIPTIONAL REGULATOR XRE"/>
    <property type="match status" value="1"/>
</dbReference>
<comment type="caution">
    <text evidence="3">The sequence shown here is derived from an EMBL/GenBank/DDBJ whole genome shotgun (WGS) entry which is preliminary data.</text>
</comment>
<feature type="domain" description="HTH cro/C1-type" evidence="2">
    <location>
        <begin position="13"/>
        <end position="67"/>
    </location>
</feature>
<protein>
    <recommendedName>
        <fullName evidence="2">HTH cro/C1-type domain-containing protein</fullName>
    </recommendedName>
</protein>
<organism evidence="3 4">
    <name type="scientific">Oceanobacillus neutriphilus</name>
    <dbReference type="NCBI Taxonomy" id="531815"/>
    <lineage>
        <taxon>Bacteria</taxon>
        <taxon>Bacillati</taxon>
        <taxon>Bacillota</taxon>
        <taxon>Bacilli</taxon>
        <taxon>Bacillales</taxon>
        <taxon>Bacillaceae</taxon>
        <taxon>Oceanobacillus</taxon>
    </lineage>
</organism>
<evidence type="ECO:0000256" key="1">
    <source>
        <dbReference type="ARBA" id="ARBA00023125"/>
    </source>
</evidence>
<name>A0ABQ2NPU1_9BACI</name>
<evidence type="ECO:0000259" key="2">
    <source>
        <dbReference type="PROSITE" id="PS50943"/>
    </source>
</evidence>
<accession>A0ABQ2NPU1</accession>
<dbReference type="PROSITE" id="PS50943">
    <property type="entry name" value="HTH_CROC1"/>
    <property type="match status" value="1"/>
</dbReference>
<dbReference type="InterPro" id="IPR010982">
    <property type="entry name" value="Lambda_DNA-bd_dom_sf"/>
</dbReference>
<dbReference type="SUPFAM" id="SSF47413">
    <property type="entry name" value="lambda repressor-like DNA-binding domains"/>
    <property type="match status" value="1"/>
</dbReference>
<evidence type="ECO:0000313" key="4">
    <source>
        <dbReference type="Proteomes" id="UP000641206"/>
    </source>
</evidence>
<dbReference type="SMART" id="SM00530">
    <property type="entry name" value="HTH_XRE"/>
    <property type="match status" value="1"/>
</dbReference>
<dbReference type="Gene3D" id="1.10.260.40">
    <property type="entry name" value="lambda repressor-like DNA-binding domains"/>
    <property type="match status" value="1"/>
</dbReference>
<keyword evidence="4" id="KW-1185">Reference proteome</keyword>
<sequence length="112" mass="12991">MNENDKKRMGERIRLCRNNLGISQEKLADLLGMRRTNIANYEAGRVVPPGNVLLEMAKTFETSTDYLLGRIEPETIAAHHDGENWTEEELQEIEEFKQFIAMRREARKNKGN</sequence>